<reference evidence="3" key="2">
    <citation type="submission" date="2005-06" db="EMBL/GenBank/DDBJ databases">
        <title>Sequencing of the draft genome and assembly of Crocosphaera watsonii WH 8501.</title>
        <authorList>
            <consortium name="US DOE Joint Genome Institute (JGI-PGF)"/>
            <person name="Copeland A."/>
            <person name="Lucas S."/>
            <person name="Lapidus A."/>
            <person name="Barry K."/>
            <person name="Detter C."/>
            <person name="Glavina T."/>
            <person name="Hammon N."/>
            <person name="Israni S."/>
            <person name="Pitluck S."/>
            <person name="Richardson P."/>
        </authorList>
    </citation>
    <scope>NUCLEOTIDE SEQUENCE [LARGE SCALE GENOMIC DNA]</scope>
    <source>
        <strain evidence="3">WH 8501</strain>
    </source>
</reference>
<reference evidence="3" key="1">
    <citation type="submission" date="2004-02" db="EMBL/GenBank/DDBJ databases">
        <authorList>
            <consortium name="DOE Joint Genome Institute"/>
        </authorList>
    </citation>
    <scope>NUCLEOTIDE SEQUENCE [LARGE SCALE GENOMIC DNA]</scope>
    <source>
        <strain evidence="3">WH 8501</strain>
    </source>
</reference>
<accession>Q4C4D3</accession>
<dbReference type="Proteomes" id="UP000003922">
    <property type="component" value="Unassembled WGS sequence"/>
</dbReference>
<proteinExistence type="predicted"/>
<evidence type="ECO:0000313" key="3">
    <source>
        <dbReference type="EMBL" id="EAM50981.1"/>
    </source>
</evidence>
<comment type="caution">
    <text evidence="3">The sequence shown here is derived from an EMBL/GenBank/DDBJ whole genome shotgun (WGS) entry which is preliminary data.</text>
</comment>
<dbReference type="KEGG" id="cwa:CwatDRAFT_3978"/>
<dbReference type="AlphaFoldDB" id="Q4C4D3"/>
<evidence type="ECO:0008006" key="5">
    <source>
        <dbReference type="Google" id="ProtNLM"/>
    </source>
</evidence>
<name>Q4C4D3_CROWT</name>
<protein>
    <recommendedName>
        <fullName evidence="5">SPOR domain-containing protein</fullName>
    </recommendedName>
</protein>
<reference evidence="3" key="3">
    <citation type="submission" date="2016-12" db="EMBL/GenBank/DDBJ databases">
        <title>Annotation of the draft genome assembly of Crocosphaera watsonii WH 8501.</title>
        <authorList>
            <consortium name="US DOE Joint Genome Institute (JGI-ORNL)"/>
            <person name="Larimer F."/>
            <person name="Land M."/>
        </authorList>
    </citation>
    <scope>NUCLEOTIDE SEQUENCE</scope>
    <source>
        <strain evidence="3">WH 8501</strain>
    </source>
</reference>
<keyword evidence="2" id="KW-0732">Signal</keyword>
<feature type="chain" id="PRO_5004235679" description="SPOR domain-containing protein" evidence="2">
    <location>
        <begin position="31"/>
        <end position="180"/>
    </location>
</feature>
<evidence type="ECO:0000313" key="4">
    <source>
        <dbReference type="Proteomes" id="UP000003922"/>
    </source>
</evidence>
<evidence type="ECO:0000256" key="1">
    <source>
        <dbReference type="SAM" id="MobiDB-lite"/>
    </source>
</evidence>
<feature type="signal peptide" evidence="2">
    <location>
        <begin position="1"/>
        <end position="30"/>
    </location>
</feature>
<dbReference type="OrthoDB" id="466791at2"/>
<dbReference type="EMBL" id="AADV02000010">
    <property type="protein sequence ID" value="EAM50981.1"/>
    <property type="molecule type" value="Genomic_DNA"/>
</dbReference>
<gene>
    <name evidence="3" type="ORF">CwatDRAFT_3978</name>
</gene>
<feature type="region of interest" description="Disordered" evidence="1">
    <location>
        <begin position="74"/>
        <end position="100"/>
    </location>
</feature>
<organism evidence="3 4">
    <name type="scientific">Crocosphaera watsonii WH 8501</name>
    <dbReference type="NCBI Taxonomy" id="165597"/>
    <lineage>
        <taxon>Bacteria</taxon>
        <taxon>Bacillati</taxon>
        <taxon>Cyanobacteriota</taxon>
        <taxon>Cyanophyceae</taxon>
        <taxon>Oscillatoriophycideae</taxon>
        <taxon>Chroococcales</taxon>
        <taxon>Aphanothecaceae</taxon>
        <taxon>Crocosphaera</taxon>
    </lineage>
</organism>
<evidence type="ECO:0000256" key="2">
    <source>
        <dbReference type="SAM" id="SignalP"/>
    </source>
</evidence>
<keyword evidence="4" id="KW-1185">Reference proteome</keyword>
<sequence length="180" mass="19806">MGRFPSYLKQSSTWFCFCLLTVGSTSVSLAQVTSNRELPPPPAPKMVTSESPVNQITPAEESSTPIKEYTFSAPQTIPTKPLTEDPAPSEIKTINPQPTQNPNFYRVEVTGKNHSLLSQVKTIEPMAFIRQSEGVIHAGVFQHSQQAEARVQELKNQGLPATVVPVYQQTRTSLSVEVKP</sequence>